<dbReference type="InterPro" id="IPR006001">
    <property type="entry name" value="Therm_gnt_kin"/>
</dbReference>
<dbReference type="CDD" id="cd02021">
    <property type="entry name" value="GntK"/>
    <property type="match status" value="1"/>
</dbReference>
<evidence type="ECO:0000256" key="9">
    <source>
        <dbReference type="ARBA" id="ARBA00048090"/>
    </source>
</evidence>
<keyword evidence="5 10" id="KW-0547">Nucleotide-binding</keyword>
<dbReference type="KEGG" id="spue:AB5L97_01975"/>
<dbReference type="GO" id="GO:0019521">
    <property type="term" value="P:D-gluconate metabolic process"/>
    <property type="evidence" value="ECO:0007669"/>
    <property type="project" value="UniProtKB-KW"/>
</dbReference>
<gene>
    <name evidence="11" type="ORF">AB5L97_01975</name>
</gene>
<evidence type="ECO:0000256" key="7">
    <source>
        <dbReference type="ARBA" id="ARBA00022840"/>
    </source>
</evidence>
<name>A0AB39L4M6_9MICC</name>
<evidence type="ECO:0000256" key="1">
    <source>
        <dbReference type="ARBA" id="ARBA00004761"/>
    </source>
</evidence>
<dbReference type="NCBIfam" id="TIGR01313">
    <property type="entry name" value="therm_gnt_kin"/>
    <property type="match status" value="1"/>
</dbReference>
<evidence type="ECO:0000313" key="11">
    <source>
        <dbReference type="EMBL" id="XDP45810.1"/>
    </source>
</evidence>
<evidence type="ECO:0000256" key="8">
    <source>
        <dbReference type="ARBA" id="ARBA00023064"/>
    </source>
</evidence>
<dbReference type="Gene3D" id="3.40.50.300">
    <property type="entry name" value="P-loop containing nucleotide triphosphate hydrolases"/>
    <property type="match status" value="1"/>
</dbReference>
<keyword evidence="6 10" id="KW-0418">Kinase</keyword>
<dbReference type="Pfam" id="PF13671">
    <property type="entry name" value="AAA_33"/>
    <property type="match status" value="1"/>
</dbReference>
<dbReference type="RefSeq" id="WP_369046248.1">
    <property type="nucleotide sequence ID" value="NZ_CP163302.1"/>
</dbReference>
<dbReference type="FunFam" id="3.40.50.300:FF:000522">
    <property type="entry name" value="Gluconokinase"/>
    <property type="match status" value="1"/>
</dbReference>
<dbReference type="InterPro" id="IPR027417">
    <property type="entry name" value="P-loop_NTPase"/>
</dbReference>
<evidence type="ECO:0000256" key="2">
    <source>
        <dbReference type="ARBA" id="ARBA00008420"/>
    </source>
</evidence>
<protein>
    <recommendedName>
        <fullName evidence="3 10">Gluconokinase</fullName>
        <ecNumber evidence="3 10">2.7.1.12</ecNumber>
    </recommendedName>
</protein>
<keyword evidence="7 10" id="KW-0067">ATP-binding</keyword>
<organism evidence="11">
    <name type="scientific">Sinomonas puerhi</name>
    <dbReference type="NCBI Taxonomy" id="3238584"/>
    <lineage>
        <taxon>Bacteria</taxon>
        <taxon>Bacillati</taxon>
        <taxon>Actinomycetota</taxon>
        <taxon>Actinomycetes</taxon>
        <taxon>Micrococcales</taxon>
        <taxon>Micrococcaceae</taxon>
        <taxon>Sinomonas</taxon>
    </lineage>
</organism>
<comment type="catalytic activity">
    <reaction evidence="9 10">
        <text>D-gluconate + ATP = 6-phospho-D-gluconate + ADP + H(+)</text>
        <dbReference type="Rhea" id="RHEA:19433"/>
        <dbReference type="ChEBI" id="CHEBI:15378"/>
        <dbReference type="ChEBI" id="CHEBI:18391"/>
        <dbReference type="ChEBI" id="CHEBI:30616"/>
        <dbReference type="ChEBI" id="CHEBI:58759"/>
        <dbReference type="ChEBI" id="CHEBI:456216"/>
        <dbReference type="EC" id="2.7.1.12"/>
    </reaction>
</comment>
<evidence type="ECO:0000256" key="3">
    <source>
        <dbReference type="ARBA" id="ARBA00012054"/>
    </source>
</evidence>
<comment type="pathway">
    <text evidence="1">Carbohydrate acid metabolism.</text>
</comment>
<evidence type="ECO:0000256" key="10">
    <source>
        <dbReference type="RuleBase" id="RU363066"/>
    </source>
</evidence>
<dbReference type="GO" id="GO:0046316">
    <property type="term" value="F:gluconokinase activity"/>
    <property type="evidence" value="ECO:0007669"/>
    <property type="project" value="UniProtKB-EC"/>
</dbReference>
<dbReference type="AlphaFoldDB" id="A0AB39L4M6"/>
<comment type="similarity">
    <text evidence="2 10">Belongs to the gluconokinase GntK/GntV family.</text>
</comment>
<keyword evidence="4 10" id="KW-0808">Transferase</keyword>
<proteinExistence type="inferred from homology"/>
<evidence type="ECO:0000256" key="5">
    <source>
        <dbReference type="ARBA" id="ARBA00022741"/>
    </source>
</evidence>
<dbReference type="SUPFAM" id="SSF52540">
    <property type="entry name" value="P-loop containing nucleoside triphosphate hydrolases"/>
    <property type="match status" value="1"/>
</dbReference>
<dbReference type="EC" id="2.7.1.12" evidence="3 10"/>
<sequence length="177" mass="18864">MSTAVERAESDAASRTLHVIAMGVSGSGKSTVGALLAEELGGEFVDGDDLHPAANVAKMAAGTPLDDDDRAPWLREIGARMAAATGTMVIGCSALKRSYRDLIRSAAPDTVFVHMRGSRELLAERMAARPEHFMPLSLLDSQLGTLEELEPDEHGVAFDVAEPPAQIVREAAEWLRA</sequence>
<keyword evidence="8" id="KW-0311">Gluconate utilization</keyword>
<evidence type="ECO:0000256" key="6">
    <source>
        <dbReference type="ARBA" id="ARBA00022777"/>
    </source>
</evidence>
<dbReference type="GO" id="GO:0005737">
    <property type="term" value="C:cytoplasm"/>
    <property type="evidence" value="ECO:0007669"/>
    <property type="project" value="TreeGrafter"/>
</dbReference>
<dbReference type="PANTHER" id="PTHR43442">
    <property type="entry name" value="GLUCONOKINASE-RELATED"/>
    <property type="match status" value="1"/>
</dbReference>
<dbReference type="GO" id="GO:0005524">
    <property type="term" value="F:ATP binding"/>
    <property type="evidence" value="ECO:0007669"/>
    <property type="project" value="UniProtKB-KW"/>
</dbReference>
<dbReference type="EMBL" id="CP163302">
    <property type="protein sequence ID" value="XDP45810.1"/>
    <property type="molecule type" value="Genomic_DNA"/>
</dbReference>
<evidence type="ECO:0000256" key="4">
    <source>
        <dbReference type="ARBA" id="ARBA00022679"/>
    </source>
</evidence>
<accession>A0AB39L4M6</accession>
<dbReference type="PANTHER" id="PTHR43442:SF3">
    <property type="entry name" value="GLUCONOKINASE-RELATED"/>
    <property type="match status" value="1"/>
</dbReference>
<reference evidence="11" key="1">
    <citation type="submission" date="2024-07" db="EMBL/GenBank/DDBJ databases">
        <authorList>
            <person name="fu j."/>
        </authorList>
    </citation>
    <scope>NUCLEOTIDE SEQUENCE</scope>
    <source>
        <strain evidence="11">P10A9</strain>
    </source>
</reference>